<dbReference type="EMBL" id="CABITT030000006">
    <property type="protein sequence ID" value="VVB09065.1"/>
    <property type="molecule type" value="Genomic_DNA"/>
</dbReference>
<comment type="caution">
    <text evidence="1">The sequence shown here is derived from an EMBL/GenBank/DDBJ whole genome shotgun (WGS) entry which is preliminary data.</text>
</comment>
<dbReference type="Proteomes" id="UP000489600">
    <property type="component" value="Unassembled WGS sequence"/>
</dbReference>
<protein>
    <submittedName>
        <fullName evidence="1">Uncharacterized protein</fullName>
    </submittedName>
</protein>
<sequence length="60" mass="6968">MEGETDHEEETAADDFPSKMVLQILDLEREKDLQKLDPRNLGILILKLQMPDIPRITSYN</sequence>
<evidence type="ECO:0000313" key="2">
    <source>
        <dbReference type="Proteomes" id="UP000489600"/>
    </source>
</evidence>
<dbReference type="AlphaFoldDB" id="A0A565C629"/>
<accession>A0A565C629</accession>
<keyword evidence="2" id="KW-1185">Reference proteome</keyword>
<name>A0A565C629_9BRAS</name>
<gene>
    <name evidence="1" type="ORF">ANE_LOCUS19509</name>
</gene>
<proteinExistence type="predicted"/>
<reference evidence="1" key="1">
    <citation type="submission" date="2019-07" db="EMBL/GenBank/DDBJ databases">
        <authorList>
            <person name="Dittberner H."/>
        </authorList>
    </citation>
    <scope>NUCLEOTIDE SEQUENCE [LARGE SCALE GENOMIC DNA]</scope>
</reference>
<organism evidence="1 2">
    <name type="scientific">Arabis nemorensis</name>
    <dbReference type="NCBI Taxonomy" id="586526"/>
    <lineage>
        <taxon>Eukaryota</taxon>
        <taxon>Viridiplantae</taxon>
        <taxon>Streptophyta</taxon>
        <taxon>Embryophyta</taxon>
        <taxon>Tracheophyta</taxon>
        <taxon>Spermatophyta</taxon>
        <taxon>Magnoliopsida</taxon>
        <taxon>eudicotyledons</taxon>
        <taxon>Gunneridae</taxon>
        <taxon>Pentapetalae</taxon>
        <taxon>rosids</taxon>
        <taxon>malvids</taxon>
        <taxon>Brassicales</taxon>
        <taxon>Brassicaceae</taxon>
        <taxon>Arabideae</taxon>
        <taxon>Arabis</taxon>
    </lineage>
</organism>
<evidence type="ECO:0000313" key="1">
    <source>
        <dbReference type="EMBL" id="VVB09065.1"/>
    </source>
</evidence>